<dbReference type="RefSeq" id="WP_088959374.1">
    <property type="nucleotide sequence ID" value="NZ_LT607410.1"/>
</dbReference>
<sequence>MDKKLIIDQSEWSVADEDALAVSGAVEDAMVNRTTVQLRLYDKERRPVTVYLNGAAAAFVVFDPHGEPRPSQMS</sequence>
<evidence type="ECO:0000313" key="1">
    <source>
        <dbReference type="EMBL" id="SCE68711.1"/>
    </source>
</evidence>
<accession>A0A1C4UAL9</accession>
<dbReference type="EMBL" id="LT607410">
    <property type="protein sequence ID" value="SCE68711.1"/>
    <property type="molecule type" value="Genomic_DNA"/>
</dbReference>
<evidence type="ECO:0000313" key="2">
    <source>
        <dbReference type="Proteomes" id="UP000198228"/>
    </source>
</evidence>
<organism evidence="1 2">
    <name type="scientific">Micromonospora purpureochromogenes</name>
    <dbReference type="NCBI Taxonomy" id="47872"/>
    <lineage>
        <taxon>Bacteria</taxon>
        <taxon>Bacillati</taxon>
        <taxon>Actinomycetota</taxon>
        <taxon>Actinomycetes</taxon>
        <taxon>Micromonosporales</taxon>
        <taxon>Micromonosporaceae</taxon>
        <taxon>Micromonospora</taxon>
    </lineage>
</organism>
<dbReference type="AlphaFoldDB" id="A0A1C4UAL9"/>
<proteinExistence type="predicted"/>
<dbReference type="Proteomes" id="UP000198228">
    <property type="component" value="Chromosome I"/>
</dbReference>
<gene>
    <name evidence="1" type="ORF">GA0074696_0231</name>
</gene>
<reference evidence="1 2" key="1">
    <citation type="submission" date="2016-06" db="EMBL/GenBank/DDBJ databases">
        <authorList>
            <person name="Kjaerup R.B."/>
            <person name="Dalgaard T.S."/>
            <person name="Juul-Madsen H.R."/>
        </authorList>
    </citation>
    <scope>NUCLEOTIDE SEQUENCE [LARGE SCALE GENOMIC DNA]</scope>
    <source>
        <strain evidence="1 2">DSM 43821</strain>
    </source>
</reference>
<protein>
    <submittedName>
        <fullName evidence="1">Uncharacterized protein</fullName>
    </submittedName>
</protein>
<name>A0A1C4UAL9_9ACTN</name>